<dbReference type="PROSITE" id="PS50113">
    <property type="entry name" value="PAC"/>
    <property type="match status" value="1"/>
</dbReference>
<evidence type="ECO:0000313" key="7">
    <source>
        <dbReference type="Proteomes" id="UP000648257"/>
    </source>
</evidence>
<dbReference type="CDD" id="cd00130">
    <property type="entry name" value="PAS"/>
    <property type="match status" value="1"/>
</dbReference>
<feature type="domain" description="PAC" evidence="5">
    <location>
        <begin position="89"/>
        <end position="142"/>
    </location>
</feature>
<organism evidence="6 7">
    <name type="scientific">Undibacterium seohonense</name>
    <dbReference type="NCBI Taxonomy" id="1344950"/>
    <lineage>
        <taxon>Bacteria</taxon>
        <taxon>Pseudomonadati</taxon>
        <taxon>Pseudomonadota</taxon>
        <taxon>Betaproteobacteria</taxon>
        <taxon>Burkholderiales</taxon>
        <taxon>Oxalobacteraceae</taxon>
        <taxon>Undibacterium</taxon>
    </lineage>
</organism>
<evidence type="ECO:0000256" key="1">
    <source>
        <dbReference type="ARBA" id="ARBA00023015"/>
    </source>
</evidence>
<dbReference type="SMART" id="SM00342">
    <property type="entry name" value="HTH_ARAC"/>
    <property type="match status" value="1"/>
</dbReference>
<comment type="caution">
    <text evidence="6">The sequence shown here is derived from an EMBL/GenBank/DDBJ whole genome shotgun (WGS) entry which is preliminary data.</text>
</comment>
<evidence type="ECO:0000256" key="3">
    <source>
        <dbReference type="ARBA" id="ARBA00023163"/>
    </source>
</evidence>
<dbReference type="Pfam" id="PF08448">
    <property type="entry name" value="PAS_4"/>
    <property type="match status" value="1"/>
</dbReference>
<dbReference type="InterPro" id="IPR013656">
    <property type="entry name" value="PAS_4"/>
</dbReference>
<evidence type="ECO:0000259" key="5">
    <source>
        <dbReference type="PROSITE" id="PS50113"/>
    </source>
</evidence>
<dbReference type="PANTHER" id="PTHR43280:SF2">
    <property type="entry name" value="HTH-TYPE TRANSCRIPTIONAL REGULATOR EXSA"/>
    <property type="match status" value="1"/>
</dbReference>
<dbReference type="EMBL" id="JACOFW010000001">
    <property type="protein sequence ID" value="MBC3806002.1"/>
    <property type="molecule type" value="Genomic_DNA"/>
</dbReference>
<keyword evidence="7" id="KW-1185">Reference proteome</keyword>
<keyword evidence="3" id="KW-0804">Transcription</keyword>
<dbReference type="Proteomes" id="UP000648257">
    <property type="component" value="Unassembled WGS sequence"/>
</dbReference>
<dbReference type="RefSeq" id="WP_186920719.1">
    <property type="nucleotide sequence ID" value="NZ_JACOFW010000001.1"/>
</dbReference>
<dbReference type="SUPFAM" id="SSF46689">
    <property type="entry name" value="Homeodomain-like"/>
    <property type="match status" value="2"/>
</dbReference>
<evidence type="ECO:0000256" key="2">
    <source>
        <dbReference type="ARBA" id="ARBA00023125"/>
    </source>
</evidence>
<dbReference type="Pfam" id="PF12833">
    <property type="entry name" value="HTH_18"/>
    <property type="match status" value="1"/>
</dbReference>
<proteinExistence type="predicted"/>
<gene>
    <name evidence="6" type="ORF">H8K52_01425</name>
</gene>
<dbReference type="Gene3D" id="1.10.10.60">
    <property type="entry name" value="Homeodomain-like"/>
    <property type="match status" value="2"/>
</dbReference>
<reference evidence="6 7" key="1">
    <citation type="submission" date="2020-08" db="EMBL/GenBank/DDBJ databases">
        <title>Novel species isolated from subtropical streams in China.</title>
        <authorList>
            <person name="Lu H."/>
        </authorList>
    </citation>
    <scope>NUCLEOTIDE SEQUENCE [LARGE SCALE GENOMIC DNA]</scope>
    <source>
        <strain evidence="6 7">KACC 16656</strain>
    </source>
</reference>
<protein>
    <submittedName>
        <fullName evidence="6">AraC family transcriptional regulator</fullName>
    </submittedName>
</protein>
<evidence type="ECO:0000259" key="4">
    <source>
        <dbReference type="PROSITE" id="PS01124"/>
    </source>
</evidence>
<dbReference type="Gene3D" id="3.30.450.20">
    <property type="entry name" value="PAS domain"/>
    <property type="match status" value="1"/>
</dbReference>
<dbReference type="PANTHER" id="PTHR43280">
    <property type="entry name" value="ARAC-FAMILY TRANSCRIPTIONAL REGULATOR"/>
    <property type="match status" value="1"/>
</dbReference>
<keyword evidence="1" id="KW-0805">Transcription regulation</keyword>
<dbReference type="InterPro" id="IPR009057">
    <property type="entry name" value="Homeodomain-like_sf"/>
</dbReference>
<sequence>MTEIDVKNFYARHGISSPYAIFDLLSDTFYFAKNCDGQFVCANKLLQEKFDLDSAEDVIGKTDFDFLSHDVASRIRDDDLAVMSGELVVKDKFEVVVGVNGKLFWLFTTKTPIRNRKGAIVGVEGFSRDAERSQTIIEPFQVFKSSIEYLQREYMNDVNIAELAELACMSLSTFERKFKKHFSQTPMQYLKHLRIHQACKLLATGYGIKRAFSETGFCDQSYFTKEFRAVIGMTPRQFSLVAERAKASY</sequence>
<dbReference type="SUPFAM" id="SSF55785">
    <property type="entry name" value="PYP-like sensor domain (PAS domain)"/>
    <property type="match status" value="1"/>
</dbReference>
<feature type="domain" description="HTH araC/xylS-type" evidence="4">
    <location>
        <begin position="144"/>
        <end position="241"/>
    </location>
</feature>
<dbReference type="PROSITE" id="PS01124">
    <property type="entry name" value="HTH_ARAC_FAMILY_2"/>
    <property type="match status" value="1"/>
</dbReference>
<dbReference type="InterPro" id="IPR018060">
    <property type="entry name" value="HTH_AraC"/>
</dbReference>
<dbReference type="InterPro" id="IPR000014">
    <property type="entry name" value="PAS"/>
</dbReference>
<evidence type="ECO:0000313" key="6">
    <source>
        <dbReference type="EMBL" id="MBC3806002.1"/>
    </source>
</evidence>
<name>A0ABR6WZD2_9BURK</name>
<dbReference type="InterPro" id="IPR035965">
    <property type="entry name" value="PAS-like_dom_sf"/>
</dbReference>
<dbReference type="InterPro" id="IPR000700">
    <property type="entry name" value="PAS-assoc_C"/>
</dbReference>
<accession>A0ABR6WZD2</accession>
<keyword evidence="2" id="KW-0238">DNA-binding</keyword>